<gene>
    <name evidence="1" type="ORF">N7452_005870</name>
</gene>
<sequence length="107" mass="12059">MEETATERLLISQIENPILPTEKSWIPAGHTITVMEYSWLKARGVTEAFLKARLDPERPLGPMIMEDEVPGVIARSNTCHKGLEDYHWMMVQQSASEEQGSGDSTEE</sequence>
<name>A0A9W9UFJ1_PENBR</name>
<evidence type="ECO:0000313" key="1">
    <source>
        <dbReference type="EMBL" id="KAJ5339142.1"/>
    </source>
</evidence>
<comment type="caution">
    <text evidence="1">The sequence shown here is derived from an EMBL/GenBank/DDBJ whole genome shotgun (WGS) entry which is preliminary data.</text>
</comment>
<proteinExistence type="predicted"/>
<reference evidence="1" key="1">
    <citation type="submission" date="2022-12" db="EMBL/GenBank/DDBJ databases">
        <authorList>
            <person name="Petersen C."/>
        </authorList>
    </citation>
    <scope>NUCLEOTIDE SEQUENCE</scope>
    <source>
        <strain evidence="1">IBT 35673</strain>
    </source>
</reference>
<reference evidence="1" key="2">
    <citation type="journal article" date="2023" name="IMA Fungus">
        <title>Comparative genomic study of the Penicillium genus elucidates a diverse pangenome and 15 lateral gene transfer events.</title>
        <authorList>
            <person name="Petersen C."/>
            <person name="Sorensen T."/>
            <person name="Nielsen M.R."/>
            <person name="Sondergaard T.E."/>
            <person name="Sorensen J.L."/>
            <person name="Fitzpatrick D.A."/>
            <person name="Frisvad J.C."/>
            <person name="Nielsen K.L."/>
        </authorList>
    </citation>
    <scope>NUCLEOTIDE SEQUENCE</scope>
    <source>
        <strain evidence="1">IBT 35673</strain>
    </source>
</reference>
<organism evidence="1 2">
    <name type="scientific">Penicillium brevicompactum</name>
    <dbReference type="NCBI Taxonomy" id="5074"/>
    <lineage>
        <taxon>Eukaryota</taxon>
        <taxon>Fungi</taxon>
        <taxon>Dikarya</taxon>
        <taxon>Ascomycota</taxon>
        <taxon>Pezizomycotina</taxon>
        <taxon>Eurotiomycetes</taxon>
        <taxon>Eurotiomycetidae</taxon>
        <taxon>Eurotiales</taxon>
        <taxon>Aspergillaceae</taxon>
        <taxon>Penicillium</taxon>
    </lineage>
</organism>
<protein>
    <submittedName>
        <fullName evidence="1">Uncharacterized protein</fullName>
    </submittedName>
</protein>
<evidence type="ECO:0000313" key="2">
    <source>
        <dbReference type="Proteomes" id="UP001147695"/>
    </source>
</evidence>
<dbReference type="Proteomes" id="UP001147695">
    <property type="component" value="Unassembled WGS sequence"/>
</dbReference>
<accession>A0A9W9UFJ1</accession>
<dbReference type="AlphaFoldDB" id="A0A9W9UFJ1"/>
<dbReference type="EMBL" id="JAPZBQ010000003">
    <property type="protein sequence ID" value="KAJ5339142.1"/>
    <property type="molecule type" value="Genomic_DNA"/>
</dbReference>